<dbReference type="EMBL" id="CBLU010000006">
    <property type="protein sequence ID" value="CDG03849.1"/>
    <property type="molecule type" value="Genomic_DNA"/>
</dbReference>
<protein>
    <submittedName>
        <fullName evidence="1">Uncharacterized protein</fullName>
    </submittedName>
</protein>
<comment type="caution">
    <text evidence="1">The sequence shown here is derived from an EMBL/GenBank/DDBJ whole genome shotgun (WGS) entry which is preliminary data.</text>
</comment>
<sequence>MVHNEIPTKL</sequence>
<reference evidence="1 2" key="1">
    <citation type="journal article" date="2013" name="Appl. Environ. Microbiol.">
        <title>The Carbohydrate Metabolism Signature of Lactococcus lactis Strain A12 Reveals Its Sourdough Ecosystem Origin.</title>
        <authorList>
            <person name="Passerini D."/>
            <person name="Coddeville M."/>
            <person name="Le Bourgeois P."/>
            <person name="Loubiere P."/>
            <person name="Ritzenthaler P."/>
            <person name="Fontagne-Faucher C."/>
            <person name="Daveran-Mingot M.L."/>
            <person name="Cocaign-Bousquet M."/>
        </authorList>
    </citation>
    <scope>NUCLEOTIDE SEQUENCE [LARGE SCALE GENOMIC DNA]</scope>
    <source>
        <strain evidence="1 2">A12</strain>
    </source>
</reference>
<evidence type="ECO:0000313" key="1">
    <source>
        <dbReference type="EMBL" id="CDG03849.1"/>
    </source>
</evidence>
<proteinExistence type="predicted"/>
<organism evidence="1 2">
    <name type="scientific">Lactococcus lactis subsp. lactis A12</name>
    <dbReference type="NCBI Taxonomy" id="1137134"/>
    <lineage>
        <taxon>Bacteria</taxon>
        <taxon>Bacillati</taxon>
        <taxon>Bacillota</taxon>
        <taxon>Bacilli</taxon>
        <taxon>Lactobacillales</taxon>
        <taxon>Streptococcaceae</taxon>
        <taxon>Lactococcus</taxon>
    </lineage>
</organism>
<name>S6F4U7_LACLL</name>
<gene>
    <name evidence="1" type="ORF">O9U_08185</name>
</gene>
<dbReference type="Proteomes" id="UP000015361">
    <property type="component" value="Unassembled WGS sequence"/>
</dbReference>
<evidence type="ECO:0000313" key="2">
    <source>
        <dbReference type="Proteomes" id="UP000015361"/>
    </source>
</evidence>
<accession>S6F4U7</accession>